<gene>
    <name evidence="2" type="ORF">EDM56_27520</name>
</gene>
<dbReference type="InterPro" id="IPR000182">
    <property type="entry name" value="GNAT_dom"/>
</dbReference>
<dbReference type="PANTHER" id="PTHR43415">
    <property type="entry name" value="SPERMIDINE N(1)-ACETYLTRANSFERASE"/>
    <property type="match status" value="1"/>
</dbReference>
<comment type="caution">
    <text evidence="2">The sequence shown here is derived from an EMBL/GenBank/DDBJ whole genome shotgun (WGS) entry which is preliminary data.</text>
</comment>
<dbReference type="PROSITE" id="PS51186">
    <property type="entry name" value="GNAT"/>
    <property type="match status" value="1"/>
</dbReference>
<dbReference type="InterPro" id="IPR016181">
    <property type="entry name" value="Acyl_CoA_acyltransferase"/>
</dbReference>
<dbReference type="Gene3D" id="3.40.630.30">
    <property type="match status" value="1"/>
</dbReference>
<keyword evidence="2" id="KW-0808">Transferase</keyword>
<protein>
    <submittedName>
        <fullName evidence="2">N-acetyltransferase</fullName>
    </submittedName>
</protein>
<dbReference type="Proteomes" id="UP000271031">
    <property type="component" value="Unassembled WGS sequence"/>
</dbReference>
<accession>A0A3M8CWG4</accession>
<dbReference type="SUPFAM" id="SSF55729">
    <property type="entry name" value="Acyl-CoA N-acyltransferases (Nat)"/>
    <property type="match status" value="1"/>
</dbReference>
<dbReference type="GO" id="GO:0016747">
    <property type="term" value="F:acyltransferase activity, transferring groups other than amino-acyl groups"/>
    <property type="evidence" value="ECO:0007669"/>
    <property type="project" value="InterPro"/>
</dbReference>
<keyword evidence="3" id="KW-1185">Reference proteome</keyword>
<sequence>MYELGEVNRLSTNANSKVTIRPARLNDAEPVLTLEREVVGEGEFFIAVAEEYQKTHDEHQKWMQNIMENDRNAMFVADVDDTVVGLIVFTSHKRKRLAHTGSISIMIRKEHRNRGLGRLLLQELLNWAERHPDIEKVSLGVFSTNHRAIALYKSMGFVEEGRKINEFKLDDGEYSDDILMYKFV</sequence>
<evidence type="ECO:0000313" key="3">
    <source>
        <dbReference type="Proteomes" id="UP000271031"/>
    </source>
</evidence>
<proteinExistence type="predicted"/>
<dbReference type="OrthoDB" id="948250at2"/>
<organism evidence="2 3">
    <name type="scientific">Brevibacillus fluminis</name>
    <dbReference type="NCBI Taxonomy" id="511487"/>
    <lineage>
        <taxon>Bacteria</taxon>
        <taxon>Bacillati</taxon>
        <taxon>Bacillota</taxon>
        <taxon>Bacilli</taxon>
        <taxon>Bacillales</taxon>
        <taxon>Paenibacillaceae</taxon>
        <taxon>Brevibacillus</taxon>
    </lineage>
</organism>
<evidence type="ECO:0000313" key="2">
    <source>
        <dbReference type="EMBL" id="RNB80162.1"/>
    </source>
</evidence>
<name>A0A3M8CWG4_9BACL</name>
<feature type="domain" description="N-acetyltransferase" evidence="1">
    <location>
        <begin position="18"/>
        <end position="184"/>
    </location>
</feature>
<evidence type="ECO:0000259" key="1">
    <source>
        <dbReference type="PROSITE" id="PS51186"/>
    </source>
</evidence>
<dbReference type="EMBL" id="RHHQ01000025">
    <property type="protein sequence ID" value="RNB80162.1"/>
    <property type="molecule type" value="Genomic_DNA"/>
</dbReference>
<dbReference type="PANTHER" id="PTHR43415:SF3">
    <property type="entry name" value="GNAT-FAMILY ACETYLTRANSFERASE"/>
    <property type="match status" value="1"/>
</dbReference>
<reference evidence="2 3" key="1">
    <citation type="submission" date="2018-10" db="EMBL/GenBank/DDBJ databases">
        <title>Phylogenomics of Brevibacillus.</title>
        <authorList>
            <person name="Dunlap C."/>
        </authorList>
    </citation>
    <scope>NUCLEOTIDE SEQUENCE [LARGE SCALE GENOMIC DNA]</scope>
    <source>
        <strain evidence="2 3">JCM 15716</strain>
    </source>
</reference>
<dbReference type="AlphaFoldDB" id="A0A3M8CWG4"/>
<dbReference type="Pfam" id="PF00583">
    <property type="entry name" value="Acetyltransf_1"/>
    <property type="match status" value="1"/>
</dbReference>